<dbReference type="EMBL" id="SDMP01000005">
    <property type="protein sequence ID" value="RYR56636.1"/>
    <property type="molecule type" value="Genomic_DNA"/>
</dbReference>
<gene>
    <name evidence="1" type="ORF">Ahy_A05g022319</name>
</gene>
<dbReference type="Proteomes" id="UP000289738">
    <property type="component" value="Chromosome A05"/>
</dbReference>
<keyword evidence="2" id="KW-1185">Reference proteome</keyword>
<proteinExistence type="predicted"/>
<sequence>MNDSSSNLLNESDLDYSSKSNQVNQFILRSRCVVDEQFVLKVGMTFKTLEERREMEFKISPTLKTNLSAGINCSARIYVHILTDVGLWIISKVVLNHSHPCCPDRVDMLNNTGS</sequence>
<evidence type="ECO:0008006" key="3">
    <source>
        <dbReference type="Google" id="ProtNLM"/>
    </source>
</evidence>
<protein>
    <recommendedName>
        <fullName evidence="3">FAR1 domain-containing protein</fullName>
    </recommendedName>
</protein>
<evidence type="ECO:0000313" key="2">
    <source>
        <dbReference type="Proteomes" id="UP000289738"/>
    </source>
</evidence>
<organism evidence="1 2">
    <name type="scientific">Arachis hypogaea</name>
    <name type="common">Peanut</name>
    <dbReference type="NCBI Taxonomy" id="3818"/>
    <lineage>
        <taxon>Eukaryota</taxon>
        <taxon>Viridiplantae</taxon>
        <taxon>Streptophyta</taxon>
        <taxon>Embryophyta</taxon>
        <taxon>Tracheophyta</taxon>
        <taxon>Spermatophyta</taxon>
        <taxon>Magnoliopsida</taxon>
        <taxon>eudicotyledons</taxon>
        <taxon>Gunneridae</taxon>
        <taxon>Pentapetalae</taxon>
        <taxon>rosids</taxon>
        <taxon>fabids</taxon>
        <taxon>Fabales</taxon>
        <taxon>Fabaceae</taxon>
        <taxon>Papilionoideae</taxon>
        <taxon>50 kb inversion clade</taxon>
        <taxon>dalbergioids sensu lato</taxon>
        <taxon>Dalbergieae</taxon>
        <taxon>Pterocarpus clade</taxon>
        <taxon>Arachis</taxon>
    </lineage>
</organism>
<comment type="caution">
    <text evidence="1">The sequence shown here is derived from an EMBL/GenBank/DDBJ whole genome shotgun (WGS) entry which is preliminary data.</text>
</comment>
<accession>A0A445D0B1</accession>
<name>A0A445D0B1_ARAHY</name>
<reference evidence="1 2" key="1">
    <citation type="submission" date="2019-01" db="EMBL/GenBank/DDBJ databases">
        <title>Sequencing of cultivated peanut Arachis hypogaea provides insights into genome evolution and oil improvement.</title>
        <authorList>
            <person name="Chen X."/>
        </authorList>
    </citation>
    <scope>NUCLEOTIDE SEQUENCE [LARGE SCALE GENOMIC DNA]</scope>
    <source>
        <strain evidence="2">cv. Fuhuasheng</strain>
        <tissue evidence="1">Leaves</tissue>
    </source>
</reference>
<evidence type="ECO:0000313" key="1">
    <source>
        <dbReference type="EMBL" id="RYR56636.1"/>
    </source>
</evidence>
<dbReference type="AlphaFoldDB" id="A0A445D0B1"/>